<dbReference type="Proteomes" id="UP000251960">
    <property type="component" value="Chromosome 5"/>
</dbReference>
<organism evidence="1 2">
    <name type="scientific">Zea mays</name>
    <name type="common">Maize</name>
    <dbReference type="NCBI Taxonomy" id="4577"/>
    <lineage>
        <taxon>Eukaryota</taxon>
        <taxon>Viridiplantae</taxon>
        <taxon>Streptophyta</taxon>
        <taxon>Embryophyta</taxon>
        <taxon>Tracheophyta</taxon>
        <taxon>Spermatophyta</taxon>
        <taxon>Magnoliopsida</taxon>
        <taxon>Liliopsida</taxon>
        <taxon>Poales</taxon>
        <taxon>Poaceae</taxon>
        <taxon>PACMAD clade</taxon>
        <taxon>Panicoideae</taxon>
        <taxon>Andropogonodae</taxon>
        <taxon>Andropogoneae</taxon>
        <taxon>Tripsacinae</taxon>
        <taxon>Zea</taxon>
    </lineage>
</organism>
<sequence>MEKGGDDGEEVRVLEKGDCDGEGRGRWRRGIGAGEGARATVRYVICVPYRYK</sequence>
<dbReference type="AlphaFoldDB" id="A0A3L6ES91"/>
<dbReference type="EMBL" id="NCVQ01000006">
    <property type="protein sequence ID" value="PWZ23725.1"/>
    <property type="molecule type" value="Genomic_DNA"/>
</dbReference>
<gene>
    <name evidence="1" type="ORF">Zm00014a_041693</name>
</gene>
<evidence type="ECO:0000313" key="2">
    <source>
        <dbReference type="Proteomes" id="UP000251960"/>
    </source>
</evidence>
<accession>A0A3L6ES91</accession>
<name>A0A3L6ES91_MAIZE</name>
<comment type="caution">
    <text evidence="1">The sequence shown here is derived from an EMBL/GenBank/DDBJ whole genome shotgun (WGS) entry which is preliminary data.</text>
</comment>
<protein>
    <submittedName>
        <fullName evidence="1">Uncharacterized protein</fullName>
    </submittedName>
</protein>
<reference evidence="1 2" key="1">
    <citation type="journal article" date="2018" name="Nat. Genet.">
        <title>Extensive intraspecific gene order and gene structural variations between Mo17 and other maize genomes.</title>
        <authorList>
            <person name="Sun S."/>
            <person name="Zhou Y."/>
            <person name="Chen J."/>
            <person name="Shi J."/>
            <person name="Zhao H."/>
            <person name="Zhao H."/>
            <person name="Song W."/>
            <person name="Zhang M."/>
            <person name="Cui Y."/>
            <person name="Dong X."/>
            <person name="Liu H."/>
            <person name="Ma X."/>
            <person name="Jiao Y."/>
            <person name="Wang B."/>
            <person name="Wei X."/>
            <person name="Stein J.C."/>
            <person name="Glaubitz J.C."/>
            <person name="Lu F."/>
            <person name="Yu G."/>
            <person name="Liang C."/>
            <person name="Fengler K."/>
            <person name="Li B."/>
            <person name="Rafalski A."/>
            <person name="Schnable P.S."/>
            <person name="Ware D.H."/>
            <person name="Buckler E.S."/>
            <person name="Lai J."/>
        </authorList>
    </citation>
    <scope>NUCLEOTIDE SEQUENCE [LARGE SCALE GENOMIC DNA]</scope>
    <source>
        <strain evidence="2">cv. Missouri 17</strain>
        <tissue evidence="1">Seedling</tissue>
    </source>
</reference>
<evidence type="ECO:0000313" key="1">
    <source>
        <dbReference type="EMBL" id="PWZ23725.1"/>
    </source>
</evidence>
<proteinExistence type="predicted"/>